<organism evidence="1 2">
    <name type="scientific">Naganishia vaughanmartiniae</name>
    <dbReference type="NCBI Taxonomy" id="1424756"/>
    <lineage>
        <taxon>Eukaryota</taxon>
        <taxon>Fungi</taxon>
        <taxon>Dikarya</taxon>
        <taxon>Basidiomycota</taxon>
        <taxon>Agaricomycotina</taxon>
        <taxon>Tremellomycetes</taxon>
        <taxon>Filobasidiales</taxon>
        <taxon>Filobasidiaceae</taxon>
        <taxon>Naganishia</taxon>
    </lineage>
</organism>
<name>A0ACC2WJZ4_9TREE</name>
<accession>A0ACC2WJZ4</accession>
<dbReference type="Proteomes" id="UP001243375">
    <property type="component" value="Unassembled WGS sequence"/>
</dbReference>
<comment type="caution">
    <text evidence="1">The sequence shown here is derived from an EMBL/GenBank/DDBJ whole genome shotgun (WGS) entry which is preliminary data.</text>
</comment>
<protein>
    <submittedName>
        <fullName evidence="1">Uncharacterized protein</fullName>
    </submittedName>
</protein>
<sequence>MKLDTTNNRVGYAIWAASSLFTLASAQSSATAVSSASVSLATPVRSSSTGRPASSAAASTLLGPVVETTLTIYPSQLTAQTTYAPTTTVNTGSSSVVAASTSIPSPTAALNSTVNEGILPRQQYLCAEGQNATYCPGELLQLVQLSGIYGDSKTFPDKPTKYSLNETYFAFSQLTQKENITVGDVVTFVEGYFQGEGLELVTAQIENFTASPAFLEDVDDVVYKGFASVVHGYWTLLIRVVVPGGRYREVYYWDSFWIMEGLLKSELYNYANDLLNNFMDLIDGYGFVPNGGRKYYLNRSQPPVFTLMVNAYVLATGNTTVLERALPLLDAELEWWRVNRTISVKSPYTNKTHSVAHFAVNNTAPRPEGYVEDYKTVFGAEPALNTSQRESLYSELASGAESGWDYSGRWSKEISFNKSDAYGNLRKLNVKAIVPVDLNALLYADHVILANLYEVYMNSSMSGSSGNSTMMMNSTMSSSQNMTSKIAAHRMIATEMNAAILDLCWDPVKSWFYDFNTTAGARSPIYHAGGTFPLWHNITPPEIAKNETAALNVFQGLRYIAGTYAGLPTAATLLDTGLNWDINAWPPHAYTAIKALEAIGRLYPNGTVLDQVVATNFSLVPAGQFGLNQTQLPAQNASLVSRNTETFRADLTTIQKGKPWWQGEFDYCPDQEDVVLMALVFLVALAIELANRYMQSSFCSHIFEKFSLVDPDAAGGGGEYTVVIGFGWSNGVILHTAGEYGQYLVPPSCPLIQVVEANATATGNSTTMMQGFRIPPAK</sequence>
<keyword evidence="2" id="KW-1185">Reference proteome</keyword>
<evidence type="ECO:0000313" key="2">
    <source>
        <dbReference type="Proteomes" id="UP001243375"/>
    </source>
</evidence>
<evidence type="ECO:0000313" key="1">
    <source>
        <dbReference type="EMBL" id="KAJ9111793.1"/>
    </source>
</evidence>
<gene>
    <name evidence="1" type="ORF">QFC22_006452</name>
</gene>
<reference evidence="1" key="1">
    <citation type="submission" date="2023-04" db="EMBL/GenBank/DDBJ databases">
        <title>Draft Genome sequencing of Naganishia species isolated from polar environments using Oxford Nanopore Technology.</title>
        <authorList>
            <person name="Leo P."/>
            <person name="Venkateswaran K."/>
        </authorList>
    </citation>
    <scope>NUCLEOTIDE SEQUENCE</scope>
    <source>
        <strain evidence="1">MNA-CCFEE 5425</strain>
    </source>
</reference>
<dbReference type="EMBL" id="JASBWU010000028">
    <property type="protein sequence ID" value="KAJ9111793.1"/>
    <property type="molecule type" value="Genomic_DNA"/>
</dbReference>
<proteinExistence type="predicted"/>